<comment type="caution">
    <text evidence="3">The sequence shown here is derived from an EMBL/GenBank/DDBJ whole genome shotgun (WGS) entry which is preliminary data.</text>
</comment>
<dbReference type="PROSITE" id="PS51462">
    <property type="entry name" value="NUDIX"/>
    <property type="match status" value="1"/>
</dbReference>
<dbReference type="PANTHER" id="PTHR43736">
    <property type="entry name" value="ADP-RIBOSE PYROPHOSPHATASE"/>
    <property type="match status" value="1"/>
</dbReference>
<name>A0A8J7KKD9_9ACTN</name>
<comment type="similarity">
    <text evidence="1">Belongs to the Nudix hydrolase family.</text>
</comment>
<dbReference type="SUPFAM" id="SSF55811">
    <property type="entry name" value="Nudix"/>
    <property type="match status" value="1"/>
</dbReference>
<proteinExistence type="inferred from homology"/>
<gene>
    <name evidence="3" type="ORF">IW245_002775</name>
</gene>
<sequence>MNGPTTDAGRGDLSRTIAAITPCDPAERAHIDDVLAWIGSGADLFRLAKPATPPKHLVAYFQVIDPDTGQLLLGEHRKAGLLLPNGGHVEPGETLWDTVARECREELRIRAEPSPEFGTAPVFVSVTSTRGPGEHVDVSVWHVVHAHRTDVSYFDADEFTAMRWLTPQEILAMPTDGLDPCQHRFVRKLATAAAPGAAR</sequence>
<dbReference type="InterPro" id="IPR015797">
    <property type="entry name" value="NUDIX_hydrolase-like_dom_sf"/>
</dbReference>
<dbReference type="PANTHER" id="PTHR43736:SF1">
    <property type="entry name" value="DIHYDRONEOPTERIN TRIPHOSPHATE DIPHOSPHATASE"/>
    <property type="match status" value="1"/>
</dbReference>
<evidence type="ECO:0000259" key="2">
    <source>
        <dbReference type="PROSITE" id="PS51462"/>
    </source>
</evidence>
<organism evidence="3 4">
    <name type="scientific">Longispora fulva</name>
    <dbReference type="NCBI Taxonomy" id="619741"/>
    <lineage>
        <taxon>Bacteria</taxon>
        <taxon>Bacillati</taxon>
        <taxon>Actinomycetota</taxon>
        <taxon>Actinomycetes</taxon>
        <taxon>Micromonosporales</taxon>
        <taxon>Micromonosporaceae</taxon>
        <taxon>Longispora</taxon>
    </lineage>
</organism>
<evidence type="ECO:0000313" key="4">
    <source>
        <dbReference type="Proteomes" id="UP000622552"/>
    </source>
</evidence>
<evidence type="ECO:0000256" key="1">
    <source>
        <dbReference type="ARBA" id="ARBA00005582"/>
    </source>
</evidence>
<dbReference type="AlphaFoldDB" id="A0A8J7KKD9"/>
<dbReference type="Gene3D" id="3.90.79.10">
    <property type="entry name" value="Nucleoside Triphosphate Pyrophosphohydrolase"/>
    <property type="match status" value="1"/>
</dbReference>
<reference evidence="3" key="1">
    <citation type="submission" date="2020-11" db="EMBL/GenBank/DDBJ databases">
        <title>Sequencing the genomes of 1000 actinobacteria strains.</title>
        <authorList>
            <person name="Klenk H.-P."/>
        </authorList>
    </citation>
    <scope>NUCLEOTIDE SEQUENCE</scope>
    <source>
        <strain evidence="3">DSM 45356</strain>
    </source>
</reference>
<dbReference type="Pfam" id="PF00293">
    <property type="entry name" value="NUDIX"/>
    <property type="match status" value="1"/>
</dbReference>
<dbReference type="RefSeq" id="WP_197003539.1">
    <property type="nucleotide sequence ID" value="NZ_BONS01000016.1"/>
</dbReference>
<dbReference type="InterPro" id="IPR000086">
    <property type="entry name" value="NUDIX_hydrolase_dom"/>
</dbReference>
<dbReference type="EMBL" id="JADOUF010000001">
    <property type="protein sequence ID" value="MBG6136581.1"/>
    <property type="molecule type" value="Genomic_DNA"/>
</dbReference>
<keyword evidence="4" id="KW-1185">Reference proteome</keyword>
<feature type="domain" description="Nudix hydrolase" evidence="2">
    <location>
        <begin position="54"/>
        <end position="187"/>
    </location>
</feature>
<dbReference type="Proteomes" id="UP000622552">
    <property type="component" value="Unassembled WGS sequence"/>
</dbReference>
<evidence type="ECO:0000313" key="3">
    <source>
        <dbReference type="EMBL" id="MBG6136581.1"/>
    </source>
</evidence>
<accession>A0A8J7KKD9</accession>
<protein>
    <submittedName>
        <fullName evidence="3">8-oxo-dGTP pyrophosphatase MutT (NUDIX family)</fullName>
    </submittedName>
</protein>